<dbReference type="SMART" id="SM00054">
    <property type="entry name" value="EFh"/>
    <property type="match status" value="3"/>
</dbReference>
<dbReference type="Pfam" id="PF13499">
    <property type="entry name" value="EF-hand_7"/>
    <property type="match status" value="1"/>
</dbReference>
<dbReference type="CDD" id="cd00051">
    <property type="entry name" value="EFh"/>
    <property type="match status" value="1"/>
</dbReference>
<dbReference type="SUPFAM" id="SSF47473">
    <property type="entry name" value="EF-hand"/>
    <property type="match status" value="1"/>
</dbReference>
<evidence type="ECO:0000256" key="2">
    <source>
        <dbReference type="ARBA" id="ARBA00022737"/>
    </source>
</evidence>
<reference evidence="4" key="3">
    <citation type="submission" date="2015-02" db="UniProtKB">
        <authorList>
            <consortium name="EnsemblProtists"/>
        </authorList>
    </citation>
    <scope>IDENTIFICATION</scope>
    <source>
        <strain evidence="4">DAOM BR144</strain>
    </source>
</reference>
<dbReference type="InterPro" id="IPR050230">
    <property type="entry name" value="CALM/Myosin/TropC-like"/>
</dbReference>
<evidence type="ECO:0000313" key="5">
    <source>
        <dbReference type="Proteomes" id="UP000019132"/>
    </source>
</evidence>
<dbReference type="InterPro" id="IPR011992">
    <property type="entry name" value="EF-hand-dom_pair"/>
</dbReference>
<dbReference type="InterPro" id="IPR002048">
    <property type="entry name" value="EF_hand_dom"/>
</dbReference>
<feature type="domain" description="EF-hand" evidence="3">
    <location>
        <begin position="129"/>
        <end position="158"/>
    </location>
</feature>
<dbReference type="AlphaFoldDB" id="K3WD88"/>
<feature type="domain" description="EF-hand" evidence="3">
    <location>
        <begin position="41"/>
        <end position="76"/>
    </location>
</feature>
<protein>
    <recommendedName>
        <fullName evidence="1">Calmodulin</fullName>
    </recommendedName>
</protein>
<reference evidence="5" key="2">
    <citation type="submission" date="2010-04" db="EMBL/GenBank/DDBJ databases">
        <authorList>
            <person name="Buell R."/>
            <person name="Hamilton J."/>
            <person name="Hostetler J."/>
        </authorList>
    </citation>
    <scope>NUCLEOTIDE SEQUENCE [LARGE SCALE GENOMIC DNA]</scope>
    <source>
        <strain evidence="5">DAOM:BR144</strain>
    </source>
</reference>
<dbReference type="EMBL" id="GL376628">
    <property type="status" value="NOT_ANNOTATED_CDS"/>
    <property type="molecule type" value="Genomic_DNA"/>
</dbReference>
<dbReference type="HOGENOM" id="CLU_967995_0_0_1"/>
<organism evidence="4 5">
    <name type="scientific">Globisporangium ultimum (strain ATCC 200006 / CBS 805.95 / DAOM BR144)</name>
    <name type="common">Pythium ultimum</name>
    <dbReference type="NCBI Taxonomy" id="431595"/>
    <lineage>
        <taxon>Eukaryota</taxon>
        <taxon>Sar</taxon>
        <taxon>Stramenopiles</taxon>
        <taxon>Oomycota</taxon>
        <taxon>Peronosporomycetes</taxon>
        <taxon>Pythiales</taxon>
        <taxon>Pythiaceae</taxon>
        <taxon>Globisporangium</taxon>
    </lineage>
</organism>
<reference evidence="5" key="1">
    <citation type="journal article" date="2010" name="Genome Biol.">
        <title>Genome sequence of the necrotrophic plant pathogen Pythium ultimum reveals original pathogenicity mechanisms and effector repertoire.</title>
        <authorList>
            <person name="Levesque C.A."/>
            <person name="Brouwer H."/>
            <person name="Cano L."/>
            <person name="Hamilton J.P."/>
            <person name="Holt C."/>
            <person name="Huitema E."/>
            <person name="Raffaele S."/>
            <person name="Robideau G.P."/>
            <person name="Thines M."/>
            <person name="Win J."/>
            <person name="Zerillo M.M."/>
            <person name="Beakes G.W."/>
            <person name="Boore J.L."/>
            <person name="Busam D."/>
            <person name="Dumas B."/>
            <person name="Ferriera S."/>
            <person name="Fuerstenberg S.I."/>
            <person name="Gachon C.M."/>
            <person name="Gaulin E."/>
            <person name="Govers F."/>
            <person name="Grenville-Briggs L."/>
            <person name="Horner N."/>
            <person name="Hostetler J."/>
            <person name="Jiang R.H."/>
            <person name="Johnson J."/>
            <person name="Krajaejun T."/>
            <person name="Lin H."/>
            <person name="Meijer H.J."/>
            <person name="Moore B."/>
            <person name="Morris P."/>
            <person name="Phuntmart V."/>
            <person name="Puiu D."/>
            <person name="Shetty J."/>
            <person name="Stajich J.E."/>
            <person name="Tripathy S."/>
            <person name="Wawra S."/>
            <person name="van West P."/>
            <person name="Whitty B.R."/>
            <person name="Coutinho P.M."/>
            <person name="Henrissat B."/>
            <person name="Martin F."/>
            <person name="Thomas P.D."/>
            <person name="Tyler B.M."/>
            <person name="De Vries R.P."/>
            <person name="Kamoun S."/>
            <person name="Yandell M."/>
            <person name="Tisserat N."/>
            <person name="Buell C.R."/>
        </authorList>
    </citation>
    <scope>NUCLEOTIDE SEQUENCE</scope>
    <source>
        <strain evidence="5">DAOM:BR144</strain>
    </source>
</reference>
<name>K3WD88_GLOUD</name>
<evidence type="ECO:0000256" key="1">
    <source>
        <dbReference type="ARBA" id="ARBA00020786"/>
    </source>
</evidence>
<accession>K3WD88</accession>
<keyword evidence="2" id="KW-0677">Repeat</keyword>
<evidence type="ECO:0000259" key="3">
    <source>
        <dbReference type="PROSITE" id="PS50222"/>
    </source>
</evidence>
<dbReference type="VEuPathDB" id="FungiDB:PYU1_G002926"/>
<dbReference type="PROSITE" id="PS50222">
    <property type="entry name" value="EF_HAND_2"/>
    <property type="match status" value="3"/>
</dbReference>
<keyword evidence="5" id="KW-1185">Reference proteome</keyword>
<dbReference type="Proteomes" id="UP000019132">
    <property type="component" value="Unassembled WGS sequence"/>
</dbReference>
<evidence type="ECO:0000313" key="4">
    <source>
        <dbReference type="EnsemblProtists" id="PYU1_T002929"/>
    </source>
</evidence>
<dbReference type="InParanoid" id="K3WD88"/>
<feature type="domain" description="EF-hand" evidence="3">
    <location>
        <begin position="77"/>
        <end position="112"/>
    </location>
</feature>
<dbReference type="eggNOG" id="KOG1426">
    <property type="taxonomic scope" value="Eukaryota"/>
</dbReference>
<dbReference type="GO" id="GO:0005509">
    <property type="term" value="F:calcium ion binding"/>
    <property type="evidence" value="ECO:0007669"/>
    <property type="project" value="InterPro"/>
</dbReference>
<sequence>MIGRRVRKRVVYVDGIPIESTLLDAGESGLKGEERSDPTALALLDPRQLFDKYDTDGSGGIDFDEFKVLLRDLRIQLSEPKALAYFKKCDKMRRGSISFEEFRLALYTCDPKNPNRTMGFAPGQSLSPKDLFEMFDKEEEGAVDRATFIEILAFLGKPLPLDKMEAIFSANENPELGMMGYVQFKKVWLSLVDVRAELRNRGERFNRFLPNSTLTKKLEVLVNLEEKQEATTLLEAANALDDERIACERRNLVGEVLLLSRVVLADALDAAGQVYVFGKGPFNYFDVR</sequence>
<dbReference type="PANTHER" id="PTHR23048:SF0">
    <property type="entry name" value="CALMODULIN LIKE 3"/>
    <property type="match status" value="1"/>
</dbReference>
<dbReference type="OMA" id="ELMGPRE"/>
<dbReference type="EnsemblProtists" id="PYU1_T002929">
    <property type="protein sequence ID" value="PYU1_T002929"/>
    <property type="gene ID" value="PYU1_G002926"/>
</dbReference>
<proteinExistence type="predicted"/>
<dbReference type="PANTHER" id="PTHR23048">
    <property type="entry name" value="MYOSIN LIGHT CHAIN 1, 3"/>
    <property type="match status" value="1"/>
</dbReference>
<dbReference type="GO" id="GO:0016460">
    <property type="term" value="C:myosin II complex"/>
    <property type="evidence" value="ECO:0007669"/>
    <property type="project" value="TreeGrafter"/>
</dbReference>
<dbReference type="Gene3D" id="1.10.238.10">
    <property type="entry name" value="EF-hand"/>
    <property type="match status" value="2"/>
</dbReference>